<evidence type="ECO:0000256" key="1">
    <source>
        <dbReference type="ARBA" id="ARBA00022801"/>
    </source>
</evidence>
<dbReference type="AlphaFoldDB" id="A0A4P6DUI8"/>
<organism evidence="3 4">
    <name type="scientific">Bifidobacterium pullorum subsp. gallinarum</name>
    <dbReference type="NCBI Taxonomy" id="78344"/>
    <lineage>
        <taxon>Bacteria</taxon>
        <taxon>Bacillati</taxon>
        <taxon>Actinomycetota</taxon>
        <taxon>Actinomycetes</taxon>
        <taxon>Bifidobacteriales</taxon>
        <taxon>Bifidobacteriaceae</taxon>
        <taxon>Bifidobacterium</taxon>
    </lineage>
</organism>
<dbReference type="InterPro" id="IPR038417">
    <property type="entry name" value="Alpga-gal_N_sf"/>
</dbReference>
<evidence type="ECO:0000313" key="4">
    <source>
        <dbReference type="Proteomes" id="UP000293589"/>
    </source>
</evidence>
<sequence length="744" mass="81816">MKRFRGGGISPGADGRLVWDTGCVRLTFSAGPDSPVRLLEITGRGMTPAVSAGNGTPIVEVLSSCGGRNMNHQRLTDTILGSSLRFVSAERGHRDACETFRIVQCDQETGLRVESLLRAFDGVGAVEWRVRVSSSRPLPVESVSSVCLPLPLSSVGATVDTTSLLYADSTWAAENQWHRIALRETGVVDIDTRTNPRIPGARCSMGSHSSWSSGEHLPCGMVEMAGDGCATLMWQIENNGPWHWEIGQTQDGLVTLMASGPNYDDHQWSRTLRDSVAVETVPVTVAVSAGDWQSAVAEMTLHRRALRDDTMTACGRGPQARHSDSLVIYNDYMNTLFGDPTAEKEIPLVDAAAQLGVDVFCIDAGWYDSADGGWWDTVGEWLPSTNRFGAEGLAGIADRIRSRGMSLGLWLEPEVVGVGSPVAEQLPDEAFFMRHGRRVSDYGRYHLDFRSPHARRHMDKVMKRLIRGLGARFFKFDYNTIPGAGTEVDSESIGEGLQGHCLAYLDWLEDVRRAYPDVTIENCGSGAMRADYAMLSRMDLQSTSDQCNPAIYAAIAAAAGLSILPEQQGNWGYAQQEMPDETAVFTLAAGIPGRLYLSGFIDRMDDERLGLVADAVRAHRAVLVEQRSMVPFWPLGLPDFQAGWHACGLQRSERVICGMSDGRRRNENRVQGYLTLWRREGSPSVDVAIPRDVWLKQVFPDPGRPRHAGNARPWRMERVDADTIRLTVSDSTVPSARVYAMCPR</sequence>
<dbReference type="KEGG" id="bgx:ESN35_10075"/>
<dbReference type="CDD" id="cd14791">
    <property type="entry name" value="GH36"/>
    <property type="match status" value="1"/>
</dbReference>
<dbReference type="SUPFAM" id="SSF51445">
    <property type="entry name" value="(Trans)glycosidases"/>
    <property type="match status" value="1"/>
</dbReference>
<dbReference type="Gene3D" id="2.70.98.60">
    <property type="entry name" value="alpha-galactosidase from lactobacil brevis"/>
    <property type="match status" value="1"/>
</dbReference>
<dbReference type="InterPro" id="IPR017853">
    <property type="entry name" value="GH"/>
</dbReference>
<reference evidence="3 4" key="1">
    <citation type="submission" date="2019-01" db="EMBL/GenBank/DDBJ databases">
        <title>Complete genome sequence of Bifidobacterium gallinarum CACC 514.</title>
        <authorList>
            <person name="Jung M."/>
        </authorList>
    </citation>
    <scope>NUCLEOTIDE SEQUENCE [LARGE SCALE GENOMIC DNA]</scope>
    <source>
        <strain evidence="3 4">CACC 514</strain>
    </source>
</reference>
<dbReference type="PANTHER" id="PTHR43053">
    <property type="entry name" value="GLYCOSIDASE FAMILY 31"/>
    <property type="match status" value="1"/>
</dbReference>
<name>A0A4P6DUI8_9BIFI</name>
<dbReference type="PANTHER" id="PTHR43053:SF3">
    <property type="entry name" value="ALPHA-GALACTOSIDASE C-RELATED"/>
    <property type="match status" value="1"/>
</dbReference>
<dbReference type="Pfam" id="PF02065">
    <property type="entry name" value="Melibiase"/>
    <property type="match status" value="1"/>
</dbReference>
<dbReference type="InterPro" id="IPR050985">
    <property type="entry name" value="Alpha-glycosidase_related"/>
</dbReference>
<evidence type="ECO:0000256" key="2">
    <source>
        <dbReference type="ARBA" id="ARBA00023295"/>
    </source>
</evidence>
<evidence type="ECO:0000313" key="3">
    <source>
        <dbReference type="EMBL" id="QAY33701.1"/>
    </source>
</evidence>
<dbReference type="Gene3D" id="3.20.20.70">
    <property type="entry name" value="Aldolase class I"/>
    <property type="match status" value="1"/>
</dbReference>
<dbReference type="GO" id="GO:0016052">
    <property type="term" value="P:carbohydrate catabolic process"/>
    <property type="evidence" value="ECO:0007669"/>
    <property type="project" value="InterPro"/>
</dbReference>
<proteinExistence type="predicted"/>
<dbReference type="InterPro" id="IPR002252">
    <property type="entry name" value="Glyco_hydro_36"/>
</dbReference>
<dbReference type="InterPro" id="IPR013785">
    <property type="entry name" value="Aldolase_TIM"/>
</dbReference>
<dbReference type="PRINTS" id="PR00743">
    <property type="entry name" value="GLHYDRLASE36"/>
</dbReference>
<dbReference type="EMBL" id="CP035464">
    <property type="protein sequence ID" value="QAY33701.1"/>
    <property type="molecule type" value="Genomic_DNA"/>
</dbReference>
<keyword evidence="2" id="KW-0326">Glycosidase</keyword>
<keyword evidence="1" id="KW-0378">Hydrolase</keyword>
<accession>A0A4P6DUI8</accession>
<dbReference type="GO" id="GO:0004557">
    <property type="term" value="F:alpha-galactosidase activity"/>
    <property type="evidence" value="ECO:0007669"/>
    <property type="project" value="InterPro"/>
</dbReference>
<dbReference type="Proteomes" id="UP000293589">
    <property type="component" value="Chromosome"/>
</dbReference>
<gene>
    <name evidence="3" type="ORF">ESN35_10075</name>
</gene>
<protein>
    <submittedName>
        <fullName evidence="3">Alpha-galactosidase</fullName>
    </submittedName>
</protein>